<dbReference type="Pfam" id="PF00326">
    <property type="entry name" value="Peptidase_S9"/>
    <property type="match status" value="1"/>
</dbReference>
<dbReference type="InterPro" id="IPR001375">
    <property type="entry name" value="Peptidase_S9_cat"/>
</dbReference>
<dbReference type="GO" id="GO:0004252">
    <property type="term" value="F:serine-type endopeptidase activity"/>
    <property type="evidence" value="ECO:0007669"/>
    <property type="project" value="UniProtKB-EC"/>
</dbReference>
<dbReference type="PRINTS" id="PR00862">
    <property type="entry name" value="PROLIGOPTASE"/>
</dbReference>
<keyword evidence="5" id="KW-0720">Serine protease</keyword>
<keyword evidence="4" id="KW-0378">Hydrolase</keyword>
<evidence type="ECO:0000259" key="7">
    <source>
        <dbReference type="Pfam" id="PF00326"/>
    </source>
</evidence>
<gene>
    <name evidence="9" type="ORF">GTP46_04015</name>
</gene>
<dbReference type="EC" id="3.4.21.26" evidence="2"/>
<dbReference type="InterPro" id="IPR002470">
    <property type="entry name" value="Peptidase_S9A"/>
</dbReference>
<dbReference type="PANTHER" id="PTHR42881">
    <property type="entry name" value="PROLYL ENDOPEPTIDASE"/>
    <property type="match status" value="1"/>
</dbReference>
<evidence type="ECO:0000313" key="10">
    <source>
        <dbReference type="Proteomes" id="UP000479335"/>
    </source>
</evidence>
<dbReference type="RefSeq" id="WP_161005325.1">
    <property type="nucleotide sequence ID" value="NZ_WWCN01000002.1"/>
</dbReference>
<feature type="domain" description="Peptidase S9A N-terminal" evidence="8">
    <location>
        <begin position="33"/>
        <end position="407"/>
    </location>
</feature>
<accession>A0A6L8K5M0</accession>
<dbReference type="AlphaFoldDB" id="A0A6L8K5M0"/>
<dbReference type="GO" id="GO:0006508">
    <property type="term" value="P:proteolysis"/>
    <property type="evidence" value="ECO:0007669"/>
    <property type="project" value="UniProtKB-KW"/>
</dbReference>
<evidence type="ECO:0000259" key="8">
    <source>
        <dbReference type="Pfam" id="PF02897"/>
    </source>
</evidence>
<proteinExistence type="predicted"/>
<organism evidence="9 10">
    <name type="scientific">Duganella flavida</name>
    <dbReference type="NCBI Taxonomy" id="2692175"/>
    <lineage>
        <taxon>Bacteria</taxon>
        <taxon>Pseudomonadati</taxon>
        <taxon>Pseudomonadota</taxon>
        <taxon>Betaproteobacteria</taxon>
        <taxon>Burkholderiales</taxon>
        <taxon>Oxalobacteraceae</taxon>
        <taxon>Telluria group</taxon>
        <taxon>Duganella</taxon>
    </lineage>
</organism>
<evidence type="ECO:0000256" key="1">
    <source>
        <dbReference type="ARBA" id="ARBA00001070"/>
    </source>
</evidence>
<reference evidence="9 10" key="1">
    <citation type="submission" date="2019-12" db="EMBL/GenBank/DDBJ databases">
        <title>Novel species isolated from a subtropical stream in China.</title>
        <authorList>
            <person name="Lu H."/>
        </authorList>
    </citation>
    <scope>NUCLEOTIDE SEQUENCE [LARGE SCALE GENOMIC DNA]</scope>
    <source>
        <strain evidence="9 10">FT135W</strain>
    </source>
</reference>
<evidence type="ECO:0000313" key="9">
    <source>
        <dbReference type="EMBL" id="MYM21817.1"/>
    </source>
</evidence>
<evidence type="ECO:0000256" key="6">
    <source>
        <dbReference type="SAM" id="SignalP"/>
    </source>
</evidence>
<dbReference type="InterPro" id="IPR023302">
    <property type="entry name" value="Pept_S9A_N"/>
</dbReference>
<keyword evidence="3" id="KW-0645">Protease</keyword>
<evidence type="ECO:0000256" key="2">
    <source>
        <dbReference type="ARBA" id="ARBA00011897"/>
    </source>
</evidence>
<feature type="chain" id="PRO_5026677527" description="prolyl oligopeptidase" evidence="6">
    <location>
        <begin position="28"/>
        <end position="734"/>
    </location>
</feature>
<dbReference type="EMBL" id="WWCN01000002">
    <property type="protein sequence ID" value="MYM21817.1"/>
    <property type="molecule type" value="Genomic_DNA"/>
</dbReference>
<dbReference type="PANTHER" id="PTHR42881:SF2">
    <property type="entry name" value="PROLYL ENDOPEPTIDASE"/>
    <property type="match status" value="1"/>
</dbReference>
<dbReference type="GO" id="GO:0005829">
    <property type="term" value="C:cytosol"/>
    <property type="evidence" value="ECO:0007669"/>
    <property type="project" value="TreeGrafter"/>
</dbReference>
<evidence type="ECO:0000256" key="5">
    <source>
        <dbReference type="ARBA" id="ARBA00022825"/>
    </source>
</evidence>
<evidence type="ECO:0000256" key="3">
    <source>
        <dbReference type="ARBA" id="ARBA00022670"/>
    </source>
</evidence>
<protein>
    <recommendedName>
        <fullName evidence="2">prolyl oligopeptidase</fullName>
        <ecNumber evidence="2">3.4.21.26</ecNumber>
    </recommendedName>
</protein>
<feature type="signal peptide" evidence="6">
    <location>
        <begin position="1"/>
        <end position="27"/>
    </location>
</feature>
<sequence>MATACNKLILRWYTGALLALMALPTLADNLPTAAVRKVDDTYYGTTISDNYRYFEDVKNTEVATWIKAHSDHAYKTLNHINGRDALLADLSKLEASVSGRVYAVNRAAGDTWFYENRGANDNQFKLCMRVGLNGKEVVLVDPDKIAKRTGKPHAINYSMPSPDGRYIAYGLSQQGSESASLYLLDVRTGRNIGKPITRADFGWPDWAPDSKSLHFIRLQALKPGAPATDKFLHAAVWRVDLPNAKLAPAPLISDQTPGIDMRAEETPFSDTSADGRWVFASVVNGVQRERKMYVASAADVKAGKPPWRKLIDYQDETTNVVYMNDKIYLVSHKKAPRSEVKVLDVTKPGAIPETLIAESKRVIVSIGAAADALYIESREGNIKRLSKLDYQAGARQQDVKLPLDGTFVLDEMESNGGAANPRFPGVVLDLQSWTQARQLYSVAADGTVTNTGLQPIGPYDAPSDIETREVLVPSHDGALVPMSIIYRKGTKLDGSNPTLLYGYAAYGMTEEPRYSLYRLAWLNRGGIWAVANPRGSGVFGEEWYRGGYKATKPNTWKDFIACAEYLIAQGYSKPAKLGIYGGSAGGILVGRTMTERPDLFAAVVSAVGVNDTLRFEFTSNGVTNIPEFGSVKTDAGFKALLAMSTLANVKDGTAYPALLVYGGFNDPRVEIWHSAKLAARVLAASTSGKPVLLRVDYDSGHGIGSTKQQQLAERADIFAFLLWQFGQPEYALKP</sequence>
<dbReference type="GO" id="GO:0070012">
    <property type="term" value="F:oligopeptidase activity"/>
    <property type="evidence" value="ECO:0007669"/>
    <property type="project" value="TreeGrafter"/>
</dbReference>
<name>A0A6L8K5M0_9BURK</name>
<comment type="caution">
    <text evidence="9">The sequence shown here is derived from an EMBL/GenBank/DDBJ whole genome shotgun (WGS) entry which is preliminary data.</text>
</comment>
<comment type="catalytic activity">
    <reaction evidence="1">
        <text>Hydrolysis of Pro-|-Xaa &gt;&gt; Ala-|-Xaa in oligopeptides.</text>
        <dbReference type="EC" id="3.4.21.26"/>
    </reaction>
</comment>
<dbReference type="Gene3D" id="3.40.50.1820">
    <property type="entry name" value="alpha/beta hydrolase"/>
    <property type="match status" value="1"/>
</dbReference>
<dbReference type="Proteomes" id="UP000479335">
    <property type="component" value="Unassembled WGS sequence"/>
</dbReference>
<feature type="domain" description="Peptidase S9 prolyl oligopeptidase catalytic" evidence="7">
    <location>
        <begin position="514"/>
        <end position="726"/>
    </location>
</feature>
<keyword evidence="6" id="KW-0732">Signal</keyword>
<dbReference type="SUPFAM" id="SSF50993">
    <property type="entry name" value="Peptidase/esterase 'gauge' domain"/>
    <property type="match status" value="1"/>
</dbReference>
<evidence type="ECO:0000256" key="4">
    <source>
        <dbReference type="ARBA" id="ARBA00022801"/>
    </source>
</evidence>
<dbReference type="Pfam" id="PF02897">
    <property type="entry name" value="Peptidase_S9_N"/>
    <property type="match status" value="1"/>
</dbReference>
<dbReference type="InterPro" id="IPR029058">
    <property type="entry name" value="AB_hydrolase_fold"/>
</dbReference>
<dbReference type="InterPro" id="IPR051167">
    <property type="entry name" value="Prolyl_oligopep/macrocyclase"/>
</dbReference>
<dbReference type="SUPFAM" id="SSF53474">
    <property type="entry name" value="alpha/beta-Hydrolases"/>
    <property type="match status" value="1"/>
</dbReference>
<keyword evidence="10" id="KW-1185">Reference proteome</keyword>
<dbReference type="Gene3D" id="2.130.10.120">
    <property type="entry name" value="Prolyl oligopeptidase, N-terminal domain"/>
    <property type="match status" value="1"/>
</dbReference>